<evidence type="ECO:0000313" key="8">
    <source>
        <dbReference type="EMBL" id="MER2494430.1"/>
    </source>
</evidence>
<dbReference type="GO" id="GO:0003678">
    <property type="term" value="F:DNA helicase activity"/>
    <property type="evidence" value="ECO:0007669"/>
    <property type="project" value="UniProtKB-EC"/>
</dbReference>
<evidence type="ECO:0000256" key="6">
    <source>
        <dbReference type="HAMAP-Rule" id="MF_00031"/>
    </source>
</evidence>
<evidence type="ECO:0000259" key="7">
    <source>
        <dbReference type="SMART" id="SM00278"/>
    </source>
</evidence>
<dbReference type="SUPFAM" id="SSF46929">
    <property type="entry name" value="DNA helicase RuvA subunit, C-terminal domain"/>
    <property type="match status" value="1"/>
</dbReference>
<feature type="region of interest" description="Domain III" evidence="6">
    <location>
        <begin position="158"/>
        <end position="207"/>
    </location>
</feature>
<reference evidence="8 9" key="1">
    <citation type="submission" date="2024-06" db="EMBL/GenBank/DDBJ databases">
        <authorList>
            <person name="Chen R.Y."/>
        </authorList>
    </citation>
    <scope>NUCLEOTIDE SEQUENCE [LARGE SCALE GENOMIC DNA]</scope>
    <source>
        <strain evidence="8 9">D2</strain>
    </source>
</reference>
<dbReference type="CDD" id="cd14332">
    <property type="entry name" value="UBA_RuvA_C"/>
    <property type="match status" value="1"/>
</dbReference>
<dbReference type="NCBIfam" id="TIGR00084">
    <property type="entry name" value="ruvA"/>
    <property type="match status" value="1"/>
</dbReference>
<feature type="domain" description="Helix-hairpin-helix DNA-binding motif class 1" evidence="7">
    <location>
        <begin position="108"/>
        <end position="127"/>
    </location>
</feature>
<keyword evidence="4 6" id="KW-0233">DNA recombination</keyword>
<dbReference type="InterPro" id="IPR013849">
    <property type="entry name" value="DNA_helicase_Holl-junc_RuvA_I"/>
</dbReference>
<sequence length="207" mass="22856">MISRLSGVVVEKLPPECILDVNGVGYEVFLPMTSFYKLPELEQPTTVYIHQVIREDANSLYGFHNRYHRDLFRELLKANGVGPKLALAILSAMSAEQFIQTVQNDAVSHLVKIPGVGKKTAERLLLEMKDRLVKWQINQSDNGSSDEQNAIGGPEATIHYAKADSEAVEALVALGYKATQAESAVKKVASTEMTSEQIIRLALKSML</sequence>
<organism evidence="8 9">
    <name type="scientific">Catenovulum sediminis</name>
    <dbReference type="NCBI Taxonomy" id="1740262"/>
    <lineage>
        <taxon>Bacteria</taxon>
        <taxon>Pseudomonadati</taxon>
        <taxon>Pseudomonadota</taxon>
        <taxon>Gammaproteobacteria</taxon>
        <taxon>Alteromonadales</taxon>
        <taxon>Alteromonadaceae</taxon>
        <taxon>Catenovulum</taxon>
    </lineage>
</organism>
<dbReference type="InterPro" id="IPR012340">
    <property type="entry name" value="NA-bd_OB-fold"/>
</dbReference>
<dbReference type="GO" id="GO:0016787">
    <property type="term" value="F:hydrolase activity"/>
    <property type="evidence" value="ECO:0007669"/>
    <property type="project" value="UniProtKB-KW"/>
</dbReference>
<dbReference type="SUPFAM" id="SSF47781">
    <property type="entry name" value="RuvA domain 2-like"/>
    <property type="match status" value="1"/>
</dbReference>
<comment type="caution">
    <text evidence="6">Lacks conserved residue(s) required for the propagation of feature annotation.</text>
</comment>
<dbReference type="RefSeq" id="WP_143872021.1">
    <property type="nucleotide sequence ID" value="NZ_CP041660.1"/>
</dbReference>
<dbReference type="SMART" id="SM00278">
    <property type="entry name" value="HhH1"/>
    <property type="match status" value="2"/>
</dbReference>
<gene>
    <name evidence="6 8" type="primary">ruvA</name>
    <name evidence="8" type="ORF">ABS311_21370</name>
</gene>
<dbReference type="InterPro" id="IPR011114">
    <property type="entry name" value="RuvA_C"/>
</dbReference>
<name>A0ABV1RNF8_9ALTE</name>
<dbReference type="Gene3D" id="1.10.8.10">
    <property type="entry name" value="DNA helicase RuvA subunit, C-terminal domain"/>
    <property type="match status" value="1"/>
</dbReference>
<comment type="similarity">
    <text evidence="6">Belongs to the RuvA family.</text>
</comment>
<dbReference type="InterPro" id="IPR000085">
    <property type="entry name" value="RuvA"/>
</dbReference>
<evidence type="ECO:0000256" key="4">
    <source>
        <dbReference type="ARBA" id="ARBA00023172"/>
    </source>
</evidence>
<protein>
    <recommendedName>
        <fullName evidence="6">Holliday junction branch migration complex subunit RuvA</fullName>
    </recommendedName>
</protein>
<comment type="subunit">
    <text evidence="6">Homotetramer. Forms an RuvA(8)-RuvB(12)-Holliday junction (HJ) complex. HJ DNA is sandwiched between 2 RuvA tetramers; dsDNA enters through RuvA and exits via RuvB. An RuvB hexamer assembles on each DNA strand where it exits the tetramer. Each RuvB hexamer is contacted by two RuvA subunits (via domain III) on 2 adjacent RuvB subunits; this complex drives branch migration. In the full resolvosome a probable DNA-RuvA(4)-RuvB(12)-RuvC(2) complex forms which resolves the HJ.</text>
</comment>
<evidence type="ECO:0000256" key="2">
    <source>
        <dbReference type="ARBA" id="ARBA00022763"/>
    </source>
</evidence>
<dbReference type="InterPro" id="IPR003583">
    <property type="entry name" value="Hlx-hairpin-Hlx_DNA-bd_motif"/>
</dbReference>
<proteinExistence type="inferred from homology"/>
<dbReference type="InterPro" id="IPR010994">
    <property type="entry name" value="RuvA_2-like"/>
</dbReference>
<keyword evidence="3 6" id="KW-0238">DNA-binding</keyword>
<evidence type="ECO:0000256" key="1">
    <source>
        <dbReference type="ARBA" id="ARBA00022490"/>
    </source>
</evidence>
<keyword evidence="1 6" id="KW-0963">Cytoplasm</keyword>
<dbReference type="Proteomes" id="UP001467690">
    <property type="component" value="Unassembled WGS sequence"/>
</dbReference>
<dbReference type="Pfam" id="PF01330">
    <property type="entry name" value="RuvA_N"/>
    <property type="match status" value="1"/>
</dbReference>
<dbReference type="HAMAP" id="MF_00031">
    <property type="entry name" value="DNA_HJ_migration_RuvA"/>
    <property type="match status" value="1"/>
</dbReference>
<comment type="caution">
    <text evidence="8">The sequence shown here is derived from an EMBL/GenBank/DDBJ whole genome shotgun (WGS) entry which is preliminary data.</text>
</comment>
<dbReference type="InterPro" id="IPR036267">
    <property type="entry name" value="RuvA_C_sf"/>
</dbReference>
<keyword evidence="2 6" id="KW-0227">DNA damage</keyword>
<accession>A0ABV1RNF8</accession>
<evidence type="ECO:0000313" key="9">
    <source>
        <dbReference type="Proteomes" id="UP001467690"/>
    </source>
</evidence>
<comment type="subcellular location">
    <subcellularLocation>
        <location evidence="6">Cytoplasm</location>
    </subcellularLocation>
</comment>
<feature type="domain" description="Helix-hairpin-helix DNA-binding motif class 1" evidence="7">
    <location>
        <begin position="73"/>
        <end position="92"/>
    </location>
</feature>
<feature type="region of interest" description="Domain I" evidence="6">
    <location>
        <begin position="1"/>
        <end position="64"/>
    </location>
</feature>
<dbReference type="Gene3D" id="2.40.50.140">
    <property type="entry name" value="Nucleic acid-binding proteins"/>
    <property type="match status" value="1"/>
</dbReference>
<keyword evidence="8" id="KW-0378">Hydrolase</keyword>
<keyword evidence="9" id="KW-1185">Reference proteome</keyword>
<dbReference type="Pfam" id="PF14520">
    <property type="entry name" value="HHH_5"/>
    <property type="match status" value="1"/>
</dbReference>
<dbReference type="Gene3D" id="1.10.150.20">
    <property type="entry name" value="5' to 3' exonuclease, C-terminal subdomain"/>
    <property type="match status" value="1"/>
</dbReference>
<evidence type="ECO:0000256" key="5">
    <source>
        <dbReference type="ARBA" id="ARBA00023204"/>
    </source>
</evidence>
<comment type="function">
    <text evidence="6">The RuvA-RuvB-RuvC complex processes Holliday junction (HJ) DNA during genetic recombination and DNA repair, while the RuvA-RuvB complex plays an important role in the rescue of blocked DNA replication forks via replication fork reversal (RFR). RuvA specifically binds to HJ cruciform DNA, conferring on it an open structure. The RuvB hexamer acts as an ATP-dependent pump, pulling dsDNA into and through the RuvAB complex. HJ branch migration allows RuvC to scan DNA until it finds its consensus sequence, where it cleaves and resolves the cruciform DNA.</text>
</comment>
<dbReference type="EMBL" id="JBELOE010000302">
    <property type="protein sequence ID" value="MER2494430.1"/>
    <property type="molecule type" value="Genomic_DNA"/>
</dbReference>
<keyword evidence="5 6" id="KW-0234">DNA repair</keyword>
<comment type="domain">
    <text evidence="6">Has three domains with a flexible linker between the domains II and III and assumes an 'L' shape. Domain III is highly mobile and contacts RuvB.</text>
</comment>
<evidence type="ECO:0000256" key="3">
    <source>
        <dbReference type="ARBA" id="ARBA00023125"/>
    </source>
</evidence>
<dbReference type="Pfam" id="PF07499">
    <property type="entry name" value="RuvA_C"/>
    <property type="match status" value="1"/>
</dbReference>
<dbReference type="SUPFAM" id="SSF50249">
    <property type="entry name" value="Nucleic acid-binding proteins"/>
    <property type="match status" value="1"/>
</dbReference>